<comment type="caution">
    <text evidence="2">The sequence shown here is derived from an EMBL/GenBank/DDBJ whole genome shotgun (WGS) entry which is preliminary data.</text>
</comment>
<feature type="compositionally biased region" description="Polar residues" evidence="1">
    <location>
        <begin position="26"/>
        <end position="38"/>
    </location>
</feature>
<evidence type="ECO:0000313" key="2">
    <source>
        <dbReference type="EMBL" id="KAJ6800157.1"/>
    </source>
</evidence>
<accession>A0AAX6E7R2</accession>
<proteinExistence type="predicted"/>
<dbReference type="AlphaFoldDB" id="A0AAX6E7R2"/>
<dbReference type="PANTHER" id="PTHR46338:SF1">
    <property type="entry name" value="TRANSCRIPTION INITIATION FACTOR TFIID SUBUNIT 8"/>
    <property type="match status" value="1"/>
</dbReference>
<dbReference type="EMBL" id="JANAVB010039212">
    <property type="protein sequence ID" value="KAJ6800157.1"/>
    <property type="molecule type" value="Genomic_DNA"/>
</dbReference>
<gene>
    <name evidence="2" type="ORF">M6B38_205095</name>
</gene>
<sequence length="166" mass="18468">MSDGGSGDKFGRSICKFSPSRRFATPSVSTAPTGPLSTPSRRRGKVRPRPRQSRQLFRQLEQQEREQRVDVIQGLEDLGFSHGFAGASDVRHCPVDSGPVRDIVQFVSKVEEVPFALAFPKFRIVRSRTPAPSFAWIEEKPAGDHISDWLPPFPNPHSYSTAASFC</sequence>
<evidence type="ECO:0000313" key="3">
    <source>
        <dbReference type="Proteomes" id="UP001140949"/>
    </source>
</evidence>
<dbReference type="InterPro" id="IPR037818">
    <property type="entry name" value="TAF8"/>
</dbReference>
<dbReference type="PANTHER" id="PTHR46338">
    <property type="entry name" value="TRANSCRIPTION INITIATION FACTOR TFIID SUBUNIT 8"/>
    <property type="match status" value="1"/>
</dbReference>
<feature type="region of interest" description="Disordered" evidence="1">
    <location>
        <begin position="1"/>
        <end position="55"/>
    </location>
</feature>
<dbReference type="Proteomes" id="UP001140949">
    <property type="component" value="Unassembled WGS sequence"/>
</dbReference>
<organism evidence="2 3">
    <name type="scientific">Iris pallida</name>
    <name type="common">Sweet iris</name>
    <dbReference type="NCBI Taxonomy" id="29817"/>
    <lineage>
        <taxon>Eukaryota</taxon>
        <taxon>Viridiplantae</taxon>
        <taxon>Streptophyta</taxon>
        <taxon>Embryophyta</taxon>
        <taxon>Tracheophyta</taxon>
        <taxon>Spermatophyta</taxon>
        <taxon>Magnoliopsida</taxon>
        <taxon>Liliopsida</taxon>
        <taxon>Asparagales</taxon>
        <taxon>Iridaceae</taxon>
        <taxon>Iridoideae</taxon>
        <taxon>Irideae</taxon>
        <taxon>Iris</taxon>
    </lineage>
</organism>
<dbReference type="GO" id="GO:0005669">
    <property type="term" value="C:transcription factor TFIID complex"/>
    <property type="evidence" value="ECO:0007669"/>
    <property type="project" value="InterPro"/>
</dbReference>
<feature type="compositionally biased region" description="Basic residues" evidence="1">
    <location>
        <begin position="40"/>
        <end position="52"/>
    </location>
</feature>
<protein>
    <submittedName>
        <fullName evidence="2">Protein LONGIFOLIA 1-like</fullName>
    </submittedName>
</protein>
<reference evidence="2" key="2">
    <citation type="submission" date="2023-04" db="EMBL/GenBank/DDBJ databases">
        <authorList>
            <person name="Bruccoleri R.E."/>
            <person name="Oakeley E.J."/>
            <person name="Faust A.-M."/>
            <person name="Dessus-Babus S."/>
            <person name="Altorfer M."/>
            <person name="Burckhardt D."/>
            <person name="Oertli M."/>
            <person name="Naumann U."/>
            <person name="Petersen F."/>
            <person name="Wong J."/>
        </authorList>
    </citation>
    <scope>NUCLEOTIDE SEQUENCE</scope>
    <source>
        <strain evidence="2">GSM-AAB239-AS_SAM_17_03QT</strain>
        <tissue evidence="2">Leaf</tissue>
    </source>
</reference>
<keyword evidence="3" id="KW-1185">Reference proteome</keyword>
<reference evidence="2" key="1">
    <citation type="journal article" date="2023" name="GigaByte">
        <title>Genome assembly of the bearded iris, Iris pallida Lam.</title>
        <authorList>
            <person name="Bruccoleri R.E."/>
            <person name="Oakeley E.J."/>
            <person name="Faust A.M.E."/>
            <person name="Altorfer M."/>
            <person name="Dessus-Babus S."/>
            <person name="Burckhardt D."/>
            <person name="Oertli M."/>
            <person name="Naumann U."/>
            <person name="Petersen F."/>
            <person name="Wong J."/>
        </authorList>
    </citation>
    <scope>NUCLEOTIDE SEQUENCE</scope>
    <source>
        <strain evidence="2">GSM-AAB239-AS_SAM_17_03QT</strain>
    </source>
</reference>
<name>A0AAX6E7R2_IRIPA</name>
<evidence type="ECO:0000256" key="1">
    <source>
        <dbReference type="SAM" id="MobiDB-lite"/>
    </source>
</evidence>